<evidence type="ECO:0000313" key="2">
    <source>
        <dbReference type="EMBL" id="NMH27357.1"/>
    </source>
</evidence>
<evidence type="ECO:0000256" key="1">
    <source>
        <dbReference type="SAM" id="SignalP"/>
    </source>
</evidence>
<dbReference type="InterPro" id="IPR036709">
    <property type="entry name" value="Autotransporte_beta_dom_sf"/>
</dbReference>
<gene>
    <name evidence="2" type="ORF">G6047_04870</name>
</gene>
<proteinExistence type="predicted"/>
<dbReference type="Proteomes" id="UP000712080">
    <property type="component" value="Unassembled WGS sequence"/>
</dbReference>
<organism evidence="2 3">
    <name type="scientific">Flavobacterium silvaticum</name>
    <dbReference type="NCBI Taxonomy" id="1852020"/>
    <lineage>
        <taxon>Bacteria</taxon>
        <taxon>Pseudomonadati</taxon>
        <taxon>Bacteroidota</taxon>
        <taxon>Flavobacteriia</taxon>
        <taxon>Flavobacteriales</taxon>
        <taxon>Flavobacteriaceae</taxon>
        <taxon>Flavobacterium</taxon>
    </lineage>
</organism>
<name>A0A972JIL6_9FLAO</name>
<comment type="caution">
    <text evidence="2">The sequence shown here is derived from an EMBL/GenBank/DDBJ whole genome shotgun (WGS) entry which is preliminary data.</text>
</comment>
<feature type="signal peptide" evidence="1">
    <location>
        <begin position="1"/>
        <end position="20"/>
    </location>
</feature>
<dbReference type="SUPFAM" id="SSF103515">
    <property type="entry name" value="Autotransporter"/>
    <property type="match status" value="1"/>
</dbReference>
<feature type="chain" id="PRO_5037355310" evidence="1">
    <location>
        <begin position="21"/>
        <end position="216"/>
    </location>
</feature>
<dbReference type="EMBL" id="JAAMPU010000100">
    <property type="protein sequence ID" value="NMH27357.1"/>
    <property type="molecule type" value="Genomic_DNA"/>
</dbReference>
<dbReference type="RefSeq" id="WP_169526358.1">
    <property type="nucleotide sequence ID" value="NZ_JAAMPU010000100.1"/>
</dbReference>
<evidence type="ECO:0000313" key="3">
    <source>
        <dbReference type="Proteomes" id="UP000712080"/>
    </source>
</evidence>
<sequence>MKKLLSLAAFGCFLATSAQTTTTTSTTTTSDGKTTTSTTTSQYDKNVTVSAYGSFIELNQVGLSVEFLGNKETKSMNDKSFSYYSSKIVNVAYGMMKYDFNALGIDDIDGNGFVIEIGQRTYFSSKNSGVYMANYLSYGNIKYDEDFGLFPNFKGTYSYFSFFSPEVGFKIKAGPIAIDPFAGVMWKLEVKGKGDVDNKNVDEWTPRVGLKIGYQF</sequence>
<dbReference type="AlphaFoldDB" id="A0A972JIL6"/>
<keyword evidence="3" id="KW-1185">Reference proteome</keyword>
<keyword evidence="1" id="KW-0732">Signal</keyword>
<protein>
    <submittedName>
        <fullName evidence="2">Autotransporter outer membrane beta-barrel domain-containing protein</fullName>
    </submittedName>
</protein>
<accession>A0A972JIL6</accession>
<reference evidence="2" key="1">
    <citation type="submission" date="2020-02" db="EMBL/GenBank/DDBJ databases">
        <title>Flavobacterium sp. genome.</title>
        <authorList>
            <person name="Jung H.S."/>
            <person name="Baek J.H."/>
            <person name="Jeon C.O."/>
        </authorList>
    </citation>
    <scope>NUCLEOTIDE SEQUENCE</scope>
    <source>
        <strain evidence="2">SE-s28</strain>
    </source>
</reference>